<feature type="compositionally biased region" description="Basic and acidic residues" evidence="1">
    <location>
        <begin position="97"/>
        <end position="109"/>
    </location>
</feature>
<evidence type="ECO:0000313" key="2">
    <source>
        <dbReference type="EMBL" id="MFC4497903.1"/>
    </source>
</evidence>
<name>A0ABV9ADD2_9ACTN</name>
<sequence length="138" mass="15951">MSERWTAEMVRTPEGMRVYAEQLRMNVQELAEEVRRMRLEVHADVKHDPPEGCGAVATWGYANWMARTYDDLEYHMRQAEALTRELERKRRTLTELPARKAEKKLEKRGKTAIPAGQGTSVPAQAGSRKFDLFDQEAM</sequence>
<dbReference type="RefSeq" id="WP_386452946.1">
    <property type="nucleotide sequence ID" value="NZ_JBHSFH010000029.1"/>
</dbReference>
<keyword evidence="3" id="KW-1185">Reference proteome</keyword>
<feature type="region of interest" description="Disordered" evidence="1">
    <location>
        <begin position="93"/>
        <end position="138"/>
    </location>
</feature>
<gene>
    <name evidence="2" type="ORF">ACFPA8_27625</name>
</gene>
<proteinExistence type="predicted"/>
<evidence type="ECO:0008006" key="4">
    <source>
        <dbReference type="Google" id="ProtNLM"/>
    </source>
</evidence>
<dbReference type="EMBL" id="JBHSFH010000029">
    <property type="protein sequence ID" value="MFC4497903.1"/>
    <property type="molecule type" value="Genomic_DNA"/>
</dbReference>
<reference evidence="3" key="1">
    <citation type="journal article" date="2019" name="Int. J. Syst. Evol. Microbiol.">
        <title>The Global Catalogue of Microorganisms (GCM) 10K type strain sequencing project: providing services to taxonomists for standard genome sequencing and annotation.</title>
        <authorList>
            <consortium name="The Broad Institute Genomics Platform"/>
            <consortium name="The Broad Institute Genome Sequencing Center for Infectious Disease"/>
            <person name="Wu L."/>
            <person name="Ma J."/>
        </authorList>
    </citation>
    <scope>NUCLEOTIDE SEQUENCE [LARGE SCALE GENOMIC DNA]</scope>
    <source>
        <strain evidence="3">CGMCC 4.7357</strain>
    </source>
</reference>
<evidence type="ECO:0000256" key="1">
    <source>
        <dbReference type="SAM" id="MobiDB-lite"/>
    </source>
</evidence>
<dbReference type="Proteomes" id="UP001595997">
    <property type="component" value="Unassembled WGS sequence"/>
</dbReference>
<evidence type="ECO:0000313" key="3">
    <source>
        <dbReference type="Proteomes" id="UP001595997"/>
    </source>
</evidence>
<accession>A0ABV9ADD2</accession>
<comment type="caution">
    <text evidence="2">The sequence shown here is derived from an EMBL/GenBank/DDBJ whole genome shotgun (WGS) entry which is preliminary data.</text>
</comment>
<protein>
    <recommendedName>
        <fullName evidence="4">PE-PGRS family protein</fullName>
    </recommendedName>
</protein>
<organism evidence="2 3">
    <name type="scientific">Streptomyces ovatisporus</name>
    <dbReference type="NCBI Taxonomy" id="1128682"/>
    <lineage>
        <taxon>Bacteria</taxon>
        <taxon>Bacillati</taxon>
        <taxon>Actinomycetota</taxon>
        <taxon>Actinomycetes</taxon>
        <taxon>Kitasatosporales</taxon>
        <taxon>Streptomycetaceae</taxon>
        <taxon>Streptomyces</taxon>
    </lineage>
</organism>